<sequence>MDSMAPELLKHILRYLPISSLRLCRCVNRTFSILAFSYLFSNIPQWLDPEKSLQLLVSLAHDAFNRPAVIWSPWATVPDIHVEVAWLQIVWKTFKGGVFTDGGSPEGLTAENFARLSGLVEMSEERLGTAQTRYLLFKSYLKRPVLQVGRRKLPVS</sequence>
<feature type="domain" description="F-box" evidence="1">
    <location>
        <begin position="4"/>
        <end position="35"/>
    </location>
</feature>
<comment type="caution">
    <text evidence="2">The sequence shown here is derived from an EMBL/GenBank/DDBJ whole genome shotgun (WGS) entry which is preliminary data.</text>
</comment>
<dbReference type="Pfam" id="PF00646">
    <property type="entry name" value="F-box"/>
    <property type="match status" value="1"/>
</dbReference>
<accession>A0A5N6K0E2</accession>
<evidence type="ECO:0000313" key="3">
    <source>
        <dbReference type="Proteomes" id="UP000326757"/>
    </source>
</evidence>
<protein>
    <recommendedName>
        <fullName evidence="1">F-box domain-containing protein</fullName>
    </recommendedName>
</protein>
<dbReference type="SUPFAM" id="SSF81383">
    <property type="entry name" value="F-box domain"/>
    <property type="match status" value="1"/>
</dbReference>
<dbReference type="AlphaFoldDB" id="A0A5N6K0E2"/>
<keyword evidence="3" id="KW-1185">Reference proteome</keyword>
<gene>
    <name evidence="2" type="ORF">EYC80_007104</name>
</gene>
<dbReference type="EMBL" id="VIGI01000010">
    <property type="protein sequence ID" value="KAB8295179.1"/>
    <property type="molecule type" value="Genomic_DNA"/>
</dbReference>
<dbReference type="OrthoDB" id="4986826at2759"/>
<dbReference type="InterPro" id="IPR001810">
    <property type="entry name" value="F-box_dom"/>
</dbReference>
<proteinExistence type="predicted"/>
<reference evidence="2 3" key="1">
    <citation type="submission" date="2019-06" db="EMBL/GenBank/DDBJ databases">
        <title>Genome Sequence of the Brown Rot Fungal Pathogen Monilinia laxa.</title>
        <authorList>
            <person name="De Miccolis Angelini R.M."/>
            <person name="Landi L."/>
            <person name="Abate D."/>
            <person name="Pollastro S."/>
            <person name="Romanazzi G."/>
            <person name="Faretra F."/>
        </authorList>
    </citation>
    <scope>NUCLEOTIDE SEQUENCE [LARGE SCALE GENOMIC DNA]</scope>
    <source>
        <strain evidence="2 3">Mlax316</strain>
    </source>
</reference>
<evidence type="ECO:0000259" key="1">
    <source>
        <dbReference type="Pfam" id="PF00646"/>
    </source>
</evidence>
<name>A0A5N6K0E2_MONLA</name>
<dbReference type="Proteomes" id="UP000326757">
    <property type="component" value="Unassembled WGS sequence"/>
</dbReference>
<dbReference type="InterPro" id="IPR036047">
    <property type="entry name" value="F-box-like_dom_sf"/>
</dbReference>
<organism evidence="2 3">
    <name type="scientific">Monilinia laxa</name>
    <name type="common">Brown rot fungus</name>
    <name type="synonym">Sclerotinia laxa</name>
    <dbReference type="NCBI Taxonomy" id="61186"/>
    <lineage>
        <taxon>Eukaryota</taxon>
        <taxon>Fungi</taxon>
        <taxon>Dikarya</taxon>
        <taxon>Ascomycota</taxon>
        <taxon>Pezizomycotina</taxon>
        <taxon>Leotiomycetes</taxon>
        <taxon>Helotiales</taxon>
        <taxon>Sclerotiniaceae</taxon>
        <taxon>Monilinia</taxon>
    </lineage>
</organism>
<evidence type="ECO:0000313" key="2">
    <source>
        <dbReference type="EMBL" id="KAB8295179.1"/>
    </source>
</evidence>